<name>A0AAW9RBP4_9GAMM</name>
<keyword evidence="1" id="KW-0732">Signal</keyword>
<keyword evidence="2" id="KW-0808">Transferase</keyword>
<evidence type="ECO:0000313" key="3">
    <source>
        <dbReference type="Proteomes" id="UP001359886"/>
    </source>
</evidence>
<dbReference type="Gene3D" id="3.40.50.150">
    <property type="entry name" value="Vaccinia Virus protein VP39"/>
    <property type="match status" value="1"/>
</dbReference>
<dbReference type="InterPro" id="IPR029063">
    <property type="entry name" value="SAM-dependent_MTases_sf"/>
</dbReference>
<organism evidence="2 3">
    <name type="scientific">Elongatibacter sediminis</name>
    <dbReference type="NCBI Taxonomy" id="3119006"/>
    <lineage>
        <taxon>Bacteria</taxon>
        <taxon>Pseudomonadati</taxon>
        <taxon>Pseudomonadota</taxon>
        <taxon>Gammaproteobacteria</taxon>
        <taxon>Chromatiales</taxon>
        <taxon>Wenzhouxiangellaceae</taxon>
        <taxon>Elongatibacter</taxon>
    </lineage>
</organism>
<dbReference type="RefSeq" id="WP_354693592.1">
    <property type="nucleotide sequence ID" value="NZ_JAZHOG010000001.1"/>
</dbReference>
<protein>
    <submittedName>
        <fullName evidence="2">Methyltransferase</fullName>
    </submittedName>
</protein>
<feature type="chain" id="PRO_5043847004" evidence="1">
    <location>
        <begin position="24"/>
        <end position="292"/>
    </location>
</feature>
<dbReference type="GO" id="GO:0008168">
    <property type="term" value="F:methyltransferase activity"/>
    <property type="evidence" value="ECO:0007669"/>
    <property type="project" value="UniProtKB-KW"/>
</dbReference>
<proteinExistence type="predicted"/>
<dbReference type="SUPFAM" id="SSF53335">
    <property type="entry name" value="S-adenosyl-L-methionine-dependent methyltransferases"/>
    <property type="match status" value="1"/>
</dbReference>
<dbReference type="PIRSF" id="PIRSF031679">
    <property type="entry name" value="Mtase_Alr7345_prd"/>
    <property type="match status" value="1"/>
</dbReference>
<evidence type="ECO:0000256" key="1">
    <source>
        <dbReference type="SAM" id="SignalP"/>
    </source>
</evidence>
<evidence type="ECO:0000313" key="2">
    <source>
        <dbReference type="EMBL" id="MEJ8566269.1"/>
    </source>
</evidence>
<keyword evidence="2" id="KW-0489">Methyltransferase</keyword>
<dbReference type="AlphaFoldDB" id="A0AAW9RBP4"/>
<feature type="signal peptide" evidence="1">
    <location>
        <begin position="1"/>
        <end position="23"/>
    </location>
</feature>
<dbReference type="InterPro" id="IPR016980">
    <property type="entry name" value="S-AdoMet-dep_MeTrfase_Alr7345"/>
</dbReference>
<dbReference type="EMBL" id="JAZHOG010000001">
    <property type="protein sequence ID" value="MEJ8566269.1"/>
    <property type="molecule type" value="Genomic_DNA"/>
</dbReference>
<comment type="caution">
    <text evidence="2">The sequence shown here is derived from an EMBL/GenBank/DDBJ whole genome shotgun (WGS) entry which is preliminary data.</text>
</comment>
<reference evidence="2 3" key="1">
    <citation type="submission" date="2024-02" db="EMBL/GenBank/DDBJ databases">
        <title>A novel Wenzhouxiangellaceae bacterium, isolated from coastal sediments.</title>
        <authorList>
            <person name="Du Z.-J."/>
            <person name="Ye Y.-Q."/>
            <person name="Zhang X.-Y."/>
        </authorList>
    </citation>
    <scope>NUCLEOTIDE SEQUENCE [LARGE SCALE GENOMIC DNA]</scope>
    <source>
        <strain evidence="2 3">CH-27</strain>
    </source>
</reference>
<keyword evidence="3" id="KW-1185">Reference proteome</keyword>
<sequence>MKKIHLAPSYLAAALAWASPALATQPIEALLEEAVAGDHRNPVDRARDDARHPIETLMFLGLDPDMTVVEVWPSSGWYTAILAPALRHQGTFYAAGFAMTAERTPQWRKDVQTDFAEALESRPDRYDHVVVTELSIPERTTMAPPGSADLVLTFRNVHNWIKGGYADEMFRAMARALKPGGILGVVEHRALPGTDMEQMKQSGYVTEQYVIELAAQAGLRLDARSEVNANPRDTRNHPAGVWSLPPGLRHCRSMDDAARSEACRSEYLAIGESDRMTLRFRKNEAGTGPLDP</sequence>
<gene>
    <name evidence="2" type="ORF">V3330_01420</name>
</gene>
<dbReference type="Proteomes" id="UP001359886">
    <property type="component" value="Unassembled WGS sequence"/>
</dbReference>
<dbReference type="GO" id="GO:0032259">
    <property type="term" value="P:methylation"/>
    <property type="evidence" value="ECO:0007669"/>
    <property type="project" value="UniProtKB-KW"/>
</dbReference>
<accession>A0AAW9RBP4</accession>